<dbReference type="InterPro" id="IPR019546">
    <property type="entry name" value="TAT_signal_bac_arc"/>
</dbReference>
<dbReference type="NCBIfam" id="TIGR01409">
    <property type="entry name" value="TAT_signal_seq"/>
    <property type="match status" value="1"/>
</dbReference>
<reference evidence="2 3" key="1">
    <citation type="submission" date="2016-12" db="EMBL/GenBank/DDBJ databases">
        <authorList>
            <person name="Song W.-J."/>
            <person name="Kurnit D.M."/>
        </authorList>
    </citation>
    <scope>NUCLEOTIDE SEQUENCE [LARGE SCALE GENOMIC DNA]</scope>
    <source>
        <strain evidence="2 3">IMCC3135</strain>
    </source>
</reference>
<dbReference type="AlphaFoldDB" id="A0A2Z2P5K5"/>
<dbReference type="Proteomes" id="UP000250079">
    <property type="component" value="Chromosome"/>
</dbReference>
<name>A0A2Z2P5K5_9GAMM</name>
<protein>
    <recommendedName>
        <fullName evidence="4">Formate dehydrogenase region TAT target</fullName>
    </recommendedName>
</protein>
<dbReference type="InterPro" id="IPR014177">
    <property type="entry name" value="Formate_DH_TAT-contain"/>
</dbReference>
<dbReference type="KEGG" id="gai:IMCC3135_25255"/>
<dbReference type="PIRSF" id="PIRSF036704">
    <property type="entry name" value="UCP036704"/>
    <property type="match status" value="1"/>
</dbReference>
<keyword evidence="1" id="KW-0732">Signal</keyword>
<evidence type="ECO:0000313" key="3">
    <source>
        <dbReference type="Proteomes" id="UP000250079"/>
    </source>
</evidence>
<evidence type="ECO:0000256" key="1">
    <source>
        <dbReference type="ARBA" id="ARBA00022729"/>
    </source>
</evidence>
<organism evidence="2 3">
    <name type="scientific">Granulosicoccus antarcticus IMCC3135</name>
    <dbReference type="NCBI Taxonomy" id="1192854"/>
    <lineage>
        <taxon>Bacteria</taxon>
        <taxon>Pseudomonadati</taxon>
        <taxon>Pseudomonadota</taxon>
        <taxon>Gammaproteobacteria</taxon>
        <taxon>Chromatiales</taxon>
        <taxon>Granulosicoccaceae</taxon>
        <taxon>Granulosicoccus</taxon>
    </lineage>
</organism>
<evidence type="ECO:0000313" key="2">
    <source>
        <dbReference type="EMBL" id="ASJ75114.1"/>
    </source>
</evidence>
<sequence length="76" mass="8190">MTDKQSSTPRFINSKRRGFLQGAAVAGGAVTSGAVLGGESLVEAIDQVQITDDKSTGKKGYERTEHVSRYYARARI</sequence>
<evidence type="ECO:0008006" key="4">
    <source>
        <dbReference type="Google" id="ProtNLM"/>
    </source>
</evidence>
<dbReference type="RefSeq" id="WP_088920065.1">
    <property type="nucleotide sequence ID" value="NZ_CP018632.1"/>
</dbReference>
<dbReference type="InterPro" id="IPR006311">
    <property type="entry name" value="TAT_signal"/>
</dbReference>
<dbReference type="EMBL" id="CP018632">
    <property type="protein sequence ID" value="ASJ75114.1"/>
    <property type="molecule type" value="Genomic_DNA"/>
</dbReference>
<keyword evidence="3" id="KW-1185">Reference proteome</keyword>
<accession>A0A2Z2P5K5</accession>
<dbReference type="PROSITE" id="PS51318">
    <property type="entry name" value="TAT"/>
    <property type="match status" value="1"/>
</dbReference>
<proteinExistence type="predicted"/>
<gene>
    <name evidence="2" type="ORF">IMCC3135_25255</name>
</gene>